<feature type="region of interest" description="Disordered" evidence="1">
    <location>
        <begin position="1"/>
        <end position="35"/>
    </location>
</feature>
<proteinExistence type="predicted"/>
<dbReference type="EMBL" id="BGZK01003461">
    <property type="protein sequence ID" value="GBP01546.1"/>
    <property type="molecule type" value="Genomic_DNA"/>
</dbReference>
<reference evidence="2 3" key="1">
    <citation type="journal article" date="2019" name="Commun. Biol.">
        <title>The bagworm genome reveals a unique fibroin gene that provides high tensile strength.</title>
        <authorList>
            <person name="Kono N."/>
            <person name="Nakamura H."/>
            <person name="Ohtoshi R."/>
            <person name="Tomita M."/>
            <person name="Numata K."/>
            <person name="Arakawa K."/>
        </authorList>
    </citation>
    <scope>NUCLEOTIDE SEQUENCE [LARGE SCALE GENOMIC DNA]</scope>
</reference>
<protein>
    <submittedName>
        <fullName evidence="2">Uncharacterized protein</fullName>
    </submittedName>
</protein>
<accession>A0A4C1SI24</accession>
<name>A0A4C1SI24_EUMVA</name>
<organism evidence="2 3">
    <name type="scientific">Eumeta variegata</name>
    <name type="common">Bagworm moth</name>
    <name type="synonym">Eumeta japonica</name>
    <dbReference type="NCBI Taxonomy" id="151549"/>
    <lineage>
        <taxon>Eukaryota</taxon>
        <taxon>Metazoa</taxon>
        <taxon>Ecdysozoa</taxon>
        <taxon>Arthropoda</taxon>
        <taxon>Hexapoda</taxon>
        <taxon>Insecta</taxon>
        <taxon>Pterygota</taxon>
        <taxon>Neoptera</taxon>
        <taxon>Endopterygota</taxon>
        <taxon>Lepidoptera</taxon>
        <taxon>Glossata</taxon>
        <taxon>Ditrysia</taxon>
        <taxon>Tineoidea</taxon>
        <taxon>Psychidae</taxon>
        <taxon>Oiketicinae</taxon>
        <taxon>Eumeta</taxon>
    </lineage>
</organism>
<keyword evidence="3" id="KW-1185">Reference proteome</keyword>
<dbReference type="Proteomes" id="UP000299102">
    <property type="component" value="Unassembled WGS sequence"/>
</dbReference>
<feature type="compositionally biased region" description="Polar residues" evidence="1">
    <location>
        <begin position="1"/>
        <end position="17"/>
    </location>
</feature>
<evidence type="ECO:0000313" key="3">
    <source>
        <dbReference type="Proteomes" id="UP000299102"/>
    </source>
</evidence>
<evidence type="ECO:0000313" key="2">
    <source>
        <dbReference type="EMBL" id="GBP01546.1"/>
    </source>
</evidence>
<dbReference type="AlphaFoldDB" id="A0A4C1SI24"/>
<gene>
    <name evidence="2" type="ORF">EVAR_89804_1</name>
</gene>
<evidence type="ECO:0000256" key="1">
    <source>
        <dbReference type="SAM" id="MobiDB-lite"/>
    </source>
</evidence>
<sequence length="108" mass="11927">MPSGKKSSLATTISLQGNCPIEPASDSSPRRPRSTLSTTNVLILLIRVYVIKNTIKTPDLSFYKQFRILSNDRSKDNSTENTKNASLRRLRRTRAALAPVCAAPNAPR</sequence>
<comment type="caution">
    <text evidence="2">The sequence shown here is derived from an EMBL/GenBank/DDBJ whole genome shotgun (WGS) entry which is preliminary data.</text>
</comment>